<dbReference type="EMBL" id="NTHN01000147">
    <property type="protein sequence ID" value="PBD19288.1"/>
    <property type="molecule type" value="Genomic_DNA"/>
</dbReference>
<evidence type="ECO:0000256" key="5">
    <source>
        <dbReference type="ARBA" id="ARBA00022618"/>
    </source>
</evidence>
<evidence type="ECO:0000256" key="3">
    <source>
        <dbReference type="ARBA" id="ARBA00013194"/>
    </source>
</evidence>
<reference evidence="16" key="3">
    <citation type="submission" date="2024-05" db="EMBL/GenBank/DDBJ databases">
        <title>Yangia mangrovi SAOS 153D genome.</title>
        <authorList>
            <person name="Verma A."/>
            <person name="Pal Y."/>
            <person name="Sundharam S."/>
            <person name="Bisht B."/>
            <person name="Srinivasan K."/>
        </authorList>
    </citation>
    <scope>NUCLEOTIDE SEQUENCE</scope>
    <source>
        <strain evidence="16">SAOS 153D</strain>
    </source>
</reference>
<dbReference type="InterPro" id="IPR008881">
    <property type="entry name" value="Trigger_fac_ribosome-bd_bac"/>
</dbReference>
<evidence type="ECO:0000256" key="8">
    <source>
        <dbReference type="ARBA" id="ARBA00023235"/>
    </source>
</evidence>
<dbReference type="AlphaFoldDB" id="A0A2A3JVZ8"/>
<evidence type="ECO:0000313" key="17">
    <source>
        <dbReference type="EMBL" id="PBD19288.1"/>
    </source>
</evidence>
<dbReference type="GO" id="GO:0003755">
    <property type="term" value="F:peptidyl-prolyl cis-trans isomerase activity"/>
    <property type="evidence" value="ECO:0007669"/>
    <property type="project" value="UniProtKB-UniRule"/>
</dbReference>
<keyword evidence="5 12" id="KW-0132">Cell division</keyword>
<dbReference type="InterPro" id="IPR008880">
    <property type="entry name" value="Trigger_fac_C"/>
</dbReference>
<organism evidence="17">
    <name type="scientific">Alloyangia mangrovi</name>
    <dbReference type="NCBI Taxonomy" id="1779329"/>
    <lineage>
        <taxon>Bacteria</taxon>
        <taxon>Pseudomonadati</taxon>
        <taxon>Pseudomonadota</taxon>
        <taxon>Alphaproteobacteria</taxon>
        <taxon>Rhodobacterales</taxon>
        <taxon>Roseobacteraceae</taxon>
        <taxon>Alloyangia</taxon>
    </lineage>
</organism>
<evidence type="ECO:0000256" key="11">
    <source>
        <dbReference type="ARBA" id="ARBA00029986"/>
    </source>
</evidence>
<dbReference type="SUPFAM" id="SSF109998">
    <property type="entry name" value="Triger factor/SurA peptide-binding domain-like"/>
    <property type="match status" value="1"/>
</dbReference>
<comment type="similarity">
    <text evidence="2 12 14">Belongs to the FKBP-type PPIase family. Tig subfamily.</text>
</comment>
<comment type="caution">
    <text evidence="17">The sequence shown here is derived from an EMBL/GenBank/DDBJ whole genome shotgun (WGS) entry which is preliminary data.</text>
</comment>
<dbReference type="EC" id="5.2.1.8" evidence="3 12"/>
<dbReference type="HAMAP" id="MF_00303">
    <property type="entry name" value="Trigger_factor_Tig"/>
    <property type="match status" value="1"/>
</dbReference>
<gene>
    <name evidence="12 16" type="primary">tig</name>
    <name evidence="16" type="ORF">CLG85_004300</name>
    <name evidence="17" type="ORF">CLG85_10150</name>
</gene>
<keyword evidence="12" id="KW-0963">Cytoplasm</keyword>
<dbReference type="InterPro" id="IPR036611">
    <property type="entry name" value="Trigger_fac_ribosome-bd_sf"/>
</dbReference>
<reference evidence="18" key="2">
    <citation type="submission" date="2023-07" db="EMBL/GenBank/DDBJ databases">
        <title>Yangia mangrovi SAOS 153D genome.</title>
        <authorList>
            <person name="Verma A."/>
            <person name="Pal Y."/>
            <person name="Sundharam S."/>
            <person name="Bisht B."/>
            <person name="Srinivasan K."/>
        </authorList>
    </citation>
    <scope>NUCLEOTIDE SEQUENCE [LARGE SCALE GENOMIC DNA]</scope>
    <source>
        <strain evidence="18">SAOS 153D</strain>
    </source>
</reference>
<dbReference type="Gene3D" id="3.30.70.1050">
    <property type="entry name" value="Trigger factor ribosome-binding domain"/>
    <property type="match status" value="1"/>
</dbReference>
<dbReference type="Gene3D" id="1.10.3120.10">
    <property type="entry name" value="Trigger factor, C-terminal domain"/>
    <property type="match status" value="1"/>
</dbReference>
<reference evidence="17" key="1">
    <citation type="submission" date="2017-09" db="EMBL/GenBank/DDBJ databases">
        <title>Yangia sp. SAOS 153D whole genome sequencing.</title>
        <authorList>
            <person name="Verma A."/>
            <person name="Krishnamurthi S."/>
        </authorList>
    </citation>
    <scope>NUCLEOTIDE SEQUENCE [LARGE SCALE GENOMIC DNA]</scope>
    <source>
        <strain evidence="17">SAOS 153D</strain>
    </source>
</reference>
<comment type="domain">
    <text evidence="12">Consists of 3 domains; the N-terminus binds the ribosome, the middle domain has PPIase activity, while the C-terminus has intrinsic chaperone activity on its own.</text>
</comment>
<dbReference type="GO" id="GO:0006457">
    <property type="term" value="P:protein folding"/>
    <property type="evidence" value="ECO:0007669"/>
    <property type="project" value="UniProtKB-UniRule"/>
</dbReference>
<feature type="domain" description="PPIase FKBP-type" evidence="15">
    <location>
        <begin position="165"/>
        <end position="245"/>
    </location>
</feature>
<dbReference type="SUPFAM" id="SSF54534">
    <property type="entry name" value="FKBP-like"/>
    <property type="match status" value="1"/>
</dbReference>
<comment type="subcellular location">
    <subcellularLocation>
        <location evidence="12">Cytoplasm</location>
    </subcellularLocation>
    <text evidence="12">About half TF is bound to the ribosome near the polypeptide exit tunnel while the other half is free in the cytoplasm.</text>
</comment>
<evidence type="ECO:0000313" key="16">
    <source>
        <dbReference type="EMBL" id="MCT4369606.1"/>
    </source>
</evidence>
<dbReference type="InterPro" id="IPR046357">
    <property type="entry name" value="PPIase_dom_sf"/>
</dbReference>
<name>A0A2A3JVZ8_9RHOB</name>
<keyword evidence="9 12" id="KW-0131">Cell cycle</keyword>
<keyword evidence="18" id="KW-1185">Reference proteome</keyword>
<evidence type="ECO:0000256" key="13">
    <source>
        <dbReference type="PROSITE-ProRule" id="PRU00277"/>
    </source>
</evidence>
<sequence length="443" mass="49393">MQVNETLNEGLKRAYELILTAEELDAKVNEKLVEAQPEIEMKGFRKGKVPMPLLKKQFGQRVLGESMQEAIDAAMNEHFEKTGDRPALQPQVKMTNDDWKEGDDVAVEMSYEKLPEVPEIDASKLSLEKLVVKADDAAVDEALSQLAENAQDFKDRRKGSKAKDGDQIVIDFVGKVDGEAFEGGSAEDYPLLLGSGSFIPGFEEQLVGLKVEEEKAVEVTFPEEYGAEHLAGKAAVFDVTVKAVKEPVAAEIDDELAKKFGAEDLESLKGQIRERLEAEYAGASRQVLKRAMLDALDKEVSFELPPSLVEAEAKQIAHQLYHEEHPDDHGHNHGEIEPTDEHNKLAERRVRLGLLLAEIGQKAEVEVTDQEMTQAIMMQARQYPGQERAFFDFVRQNAQMQQQLRAPIFEDKVIDHIAAGATVTEKEVSKDDLMKAVEALDEE</sequence>
<keyword evidence="7 12" id="KW-0143">Chaperone</keyword>
<dbReference type="Pfam" id="PF05698">
    <property type="entry name" value="Trigger_C"/>
    <property type="match status" value="1"/>
</dbReference>
<evidence type="ECO:0000256" key="7">
    <source>
        <dbReference type="ARBA" id="ARBA00023186"/>
    </source>
</evidence>
<evidence type="ECO:0000256" key="9">
    <source>
        <dbReference type="ARBA" id="ARBA00023306"/>
    </source>
</evidence>
<evidence type="ECO:0000256" key="2">
    <source>
        <dbReference type="ARBA" id="ARBA00005464"/>
    </source>
</evidence>
<dbReference type="EMBL" id="NTHN02000005">
    <property type="protein sequence ID" value="MCT4369606.1"/>
    <property type="molecule type" value="Genomic_DNA"/>
</dbReference>
<evidence type="ECO:0000259" key="15">
    <source>
        <dbReference type="PROSITE" id="PS50059"/>
    </source>
</evidence>
<evidence type="ECO:0000256" key="4">
    <source>
        <dbReference type="ARBA" id="ARBA00016902"/>
    </source>
</evidence>
<protein>
    <recommendedName>
        <fullName evidence="4 12">Trigger factor</fullName>
        <shortName evidence="12">TF</shortName>
        <ecNumber evidence="3 12">5.2.1.8</ecNumber>
    </recommendedName>
    <alternativeName>
        <fullName evidence="11 12">PPIase</fullName>
    </alternativeName>
</protein>
<evidence type="ECO:0000313" key="18">
    <source>
        <dbReference type="Proteomes" id="UP000217448"/>
    </source>
</evidence>
<dbReference type="Pfam" id="PF05697">
    <property type="entry name" value="Trigger_N"/>
    <property type="match status" value="1"/>
</dbReference>
<dbReference type="InterPro" id="IPR001179">
    <property type="entry name" value="PPIase_FKBP_dom"/>
</dbReference>
<dbReference type="Gene3D" id="3.10.50.40">
    <property type="match status" value="1"/>
</dbReference>
<dbReference type="RefSeq" id="WP_095882153.1">
    <property type="nucleotide sequence ID" value="NZ_NTHN02000005.1"/>
</dbReference>
<dbReference type="PROSITE" id="PS50059">
    <property type="entry name" value="FKBP_PPIASE"/>
    <property type="match status" value="1"/>
</dbReference>
<comment type="catalytic activity">
    <reaction evidence="1 12 13">
        <text>[protein]-peptidylproline (omega=180) = [protein]-peptidylproline (omega=0)</text>
        <dbReference type="Rhea" id="RHEA:16237"/>
        <dbReference type="Rhea" id="RHEA-COMP:10747"/>
        <dbReference type="Rhea" id="RHEA-COMP:10748"/>
        <dbReference type="ChEBI" id="CHEBI:83833"/>
        <dbReference type="ChEBI" id="CHEBI:83834"/>
        <dbReference type="EC" id="5.2.1.8"/>
    </reaction>
</comment>
<dbReference type="InterPro" id="IPR005215">
    <property type="entry name" value="Trig_fac"/>
</dbReference>
<keyword evidence="8 12" id="KW-0413">Isomerase</keyword>
<dbReference type="SUPFAM" id="SSF102735">
    <property type="entry name" value="Trigger factor ribosome-binding domain"/>
    <property type="match status" value="1"/>
</dbReference>
<dbReference type="Pfam" id="PF00254">
    <property type="entry name" value="FKBP_C"/>
    <property type="match status" value="1"/>
</dbReference>
<dbReference type="FunFam" id="3.10.50.40:FF:000001">
    <property type="entry name" value="Trigger factor"/>
    <property type="match status" value="1"/>
</dbReference>
<dbReference type="InterPro" id="IPR037041">
    <property type="entry name" value="Trigger_fac_C_sf"/>
</dbReference>
<evidence type="ECO:0000256" key="6">
    <source>
        <dbReference type="ARBA" id="ARBA00023110"/>
    </source>
</evidence>
<dbReference type="GO" id="GO:0005737">
    <property type="term" value="C:cytoplasm"/>
    <property type="evidence" value="ECO:0007669"/>
    <property type="project" value="UniProtKB-SubCell"/>
</dbReference>
<dbReference type="PIRSF" id="PIRSF003095">
    <property type="entry name" value="Trigger_factor"/>
    <property type="match status" value="1"/>
</dbReference>
<evidence type="ECO:0000256" key="1">
    <source>
        <dbReference type="ARBA" id="ARBA00000971"/>
    </source>
</evidence>
<dbReference type="InterPro" id="IPR027304">
    <property type="entry name" value="Trigger_fact/SurA_dom_sf"/>
</dbReference>
<dbReference type="GO" id="GO:0015031">
    <property type="term" value="P:protein transport"/>
    <property type="evidence" value="ECO:0007669"/>
    <property type="project" value="UniProtKB-UniRule"/>
</dbReference>
<accession>A0A2A3JVZ8</accession>
<comment type="function">
    <text evidence="10 12">Involved in protein export. Acts as a chaperone by maintaining the newly synthesized protein in an open conformation. Functions as a peptidyl-prolyl cis-trans isomerase.</text>
</comment>
<dbReference type="Proteomes" id="UP000217448">
    <property type="component" value="Unassembled WGS sequence"/>
</dbReference>
<dbReference type="OrthoDB" id="9767721at2"/>
<evidence type="ECO:0000256" key="14">
    <source>
        <dbReference type="RuleBase" id="RU003914"/>
    </source>
</evidence>
<dbReference type="NCBIfam" id="TIGR00115">
    <property type="entry name" value="tig"/>
    <property type="match status" value="1"/>
</dbReference>
<evidence type="ECO:0000256" key="10">
    <source>
        <dbReference type="ARBA" id="ARBA00024849"/>
    </source>
</evidence>
<keyword evidence="6 12" id="KW-0697">Rotamase</keyword>
<proteinExistence type="inferred from homology"/>
<dbReference type="GO" id="GO:0051301">
    <property type="term" value="P:cell division"/>
    <property type="evidence" value="ECO:0007669"/>
    <property type="project" value="UniProtKB-KW"/>
</dbReference>
<evidence type="ECO:0000256" key="12">
    <source>
        <dbReference type="HAMAP-Rule" id="MF_00303"/>
    </source>
</evidence>